<evidence type="ECO:0000256" key="5">
    <source>
        <dbReference type="ARBA" id="ARBA00043089"/>
    </source>
</evidence>
<evidence type="ECO:0000256" key="6">
    <source>
        <dbReference type="SAM" id="SignalP"/>
    </source>
</evidence>
<feature type="signal peptide" evidence="6">
    <location>
        <begin position="1"/>
        <end position="24"/>
    </location>
</feature>
<sequence>MHSLFQFVDMKLLFLVYAFPVVAAFAPTTRHVTKTELAAMSRRDALLSGSGIIFGAFAPVAHAGTANPFLEEEINFEPSQQARSDKVDINGAFVIDYKQFPGFYPHAAGMIASHGPYNTVADIYKIPGITANDKAIFKKYEKELTVLPPGRMFKERINQRQST</sequence>
<keyword evidence="4" id="KW-0472">Membrane</keyword>
<accession>A0ABD3NTY8</accession>
<evidence type="ECO:0000313" key="8">
    <source>
        <dbReference type="Proteomes" id="UP001516023"/>
    </source>
</evidence>
<protein>
    <recommendedName>
        <fullName evidence="5">Photosystem II 12 kDa extrinsic protein</fullName>
    </recommendedName>
</protein>
<dbReference type="GO" id="GO:0016020">
    <property type="term" value="C:membrane"/>
    <property type="evidence" value="ECO:0007669"/>
    <property type="project" value="UniProtKB-SubCell"/>
</dbReference>
<evidence type="ECO:0000313" key="7">
    <source>
        <dbReference type="EMBL" id="KAL3779510.1"/>
    </source>
</evidence>
<keyword evidence="8" id="KW-1185">Reference proteome</keyword>
<name>A0ABD3NTY8_9STRA</name>
<dbReference type="Proteomes" id="UP001516023">
    <property type="component" value="Unassembled WGS sequence"/>
</dbReference>
<evidence type="ECO:0000256" key="4">
    <source>
        <dbReference type="ARBA" id="ARBA00023136"/>
    </source>
</evidence>
<proteinExistence type="inferred from homology"/>
<dbReference type="AlphaFoldDB" id="A0ABD3NTY8"/>
<keyword evidence="3" id="KW-0793">Thylakoid</keyword>
<evidence type="ECO:0000256" key="2">
    <source>
        <dbReference type="ARBA" id="ARBA00010827"/>
    </source>
</evidence>
<comment type="caution">
    <text evidence="7">The sequence shown here is derived from an EMBL/GenBank/DDBJ whole genome shotgun (WGS) entry which is preliminary data.</text>
</comment>
<comment type="similarity">
    <text evidence="2">Belongs to the PsbU family.</text>
</comment>
<feature type="chain" id="PRO_5044747897" description="Photosystem II 12 kDa extrinsic protein" evidence="6">
    <location>
        <begin position="25"/>
        <end position="163"/>
    </location>
</feature>
<organism evidence="7 8">
    <name type="scientific">Cyclotella cryptica</name>
    <dbReference type="NCBI Taxonomy" id="29204"/>
    <lineage>
        <taxon>Eukaryota</taxon>
        <taxon>Sar</taxon>
        <taxon>Stramenopiles</taxon>
        <taxon>Ochrophyta</taxon>
        <taxon>Bacillariophyta</taxon>
        <taxon>Coscinodiscophyceae</taxon>
        <taxon>Thalassiosirophycidae</taxon>
        <taxon>Stephanodiscales</taxon>
        <taxon>Stephanodiscaceae</taxon>
        <taxon>Cyclotella</taxon>
    </lineage>
</organism>
<keyword evidence="6" id="KW-0732">Signal</keyword>
<dbReference type="Gene3D" id="1.10.150.320">
    <property type="entry name" value="Photosystem II 12 kDa extrinsic protein"/>
    <property type="match status" value="1"/>
</dbReference>
<gene>
    <name evidence="7" type="ORF">HJC23_011146</name>
</gene>
<dbReference type="Pfam" id="PF06514">
    <property type="entry name" value="PsbU"/>
    <property type="match status" value="1"/>
</dbReference>
<reference evidence="7 8" key="1">
    <citation type="journal article" date="2020" name="G3 (Bethesda)">
        <title>Improved Reference Genome for Cyclotella cryptica CCMP332, a Model for Cell Wall Morphogenesis, Salinity Adaptation, and Lipid Production in Diatoms (Bacillariophyta).</title>
        <authorList>
            <person name="Roberts W.R."/>
            <person name="Downey K.M."/>
            <person name="Ruck E.C."/>
            <person name="Traller J.C."/>
            <person name="Alverson A.J."/>
        </authorList>
    </citation>
    <scope>NUCLEOTIDE SEQUENCE [LARGE SCALE GENOMIC DNA]</scope>
    <source>
        <strain evidence="7 8">CCMP332</strain>
    </source>
</reference>
<dbReference type="SUPFAM" id="SSF81585">
    <property type="entry name" value="PsbU/PolX domain-like"/>
    <property type="match status" value="1"/>
</dbReference>
<dbReference type="EMBL" id="JABMIG020000386">
    <property type="protein sequence ID" value="KAL3779510.1"/>
    <property type="molecule type" value="Genomic_DNA"/>
</dbReference>
<dbReference type="InterPro" id="IPR010527">
    <property type="entry name" value="PSII_PsbU"/>
</dbReference>
<comment type="subcellular location">
    <subcellularLocation>
        <location evidence="1">Membrane</location>
        <topology evidence="1">Peripheral membrane protein</topology>
    </subcellularLocation>
</comment>
<evidence type="ECO:0000256" key="3">
    <source>
        <dbReference type="ARBA" id="ARBA00023078"/>
    </source>
</evidence>
<evidence type="ECO:0000256" key="1">
    <source>
        <dbReference type="ARBA" id="ARBA00004170"/>
    </source>
</evidence>